<proteinExistence type="predicted"/>
<dbReference type="SUPFAM" id="SSF54928">
    <property type="entry name" value="RNA-binding domain, RBD"/>
    <property type="match status" value="1"/>
</dbReference>
<dbReference type="GO" id="GO:0003676">
    <property type="term" value="F:nucleic acid binding"/>
    <property type="evidence" value="ECO:0007669"/>
    <property type="project" value="InterPro"/>
</dbReference>
<gene>
    <name evidence="2" type="ORF">B0T18DRAFT_394462</name>
</gene>
<keyword evidence="3" id="KW-1185">Reference proteome</keyword>
<feature type="compositionally biased region" description="Low complexity" evidence="1">
    <location>
        <begin position="75"/>
        <end position="108"/>
    </location>
</feature>
<name>A0AA40BPU1_9PEZI</name>
<dbReference type="EMBL" id="JAUKUD010000007">
    <property type="protein sequence ID" value="KAK0738113.1"/>
    <property type="molecule type" value="Genomic_DNA"/>
</dbReference>
<feature type="compositionally biased region" description="Basic and acidic residues" evidence="1">
    <location>
        <begin position="14"/>
        <end position="34"/>
    </location>
</feature>
<evidence type="ECO:0000313" key="3">
    <source>
        <dbReference type="Proteomes" id="UP001172155"/>
    </source>
</evidence>
<comment type="caution">
    <text evidence="2">The sequence shown here is derived from an EMBL/GenBank/DDBJ whole genome shotgun (WGS) entry which is preliminary data.</text>
</comment>
<dbReference type="Proteomes" id="UP001172155">
    <property type="component" value="Unassembled WGS sequence"/>
</dbReference>
<accession>A0AA40BPU1</accession>
<evidence type="ECO:0000313" key="2">
    <source>
        <dbReference type="EMBL" id="KAK0738113.1"/>
    </source>
</evidence>
<evidence type="ECO:0000256" key="1">
    <source>
        <dbReference type="SAM" id="MobiDB-lite"/>
    </source>
</evidence>
<protein>
    <recommendedName>
        <fullName evidence="4">RRM domain-containing protein</fullName>
    </recommendedName>
</protein>
<reference evidence="2" key="1">
    <citation type="submission" date="2023-06" db="EMBL/GenBank/DDBJ databases">
        <title>Genome-scale phylogeny and comparative genomics of the fungal order Sordariales.</title>
        <authorList>
            <consortium name="Lawrence Berkeley National Laboratory"/>
            <person name="Hensen N."/>
            <person name="Bonometti L."/>
            <person name="Westerberg I."/>
            <person name="Brannstrom I.O."/>
            <person name="Guillou S."/>
            <person name="Cros-Aarteil S."/>
            <person name="Calhoun S."/>
            <person name="Haridas S."/>
            <person name="Kuo A."/>
            <person name="Mondo S."/>
            <person name="Pangilinan J."/>
            <person name="Riley R."/>
            <person name="LaButti K."/>
            <person name="Andreopoulos B."/>
            <person name="Lipzen A."/>
            <person name="Chen C."/>
            <person name="Yanf M."/>
            <person name="Daum C."/>
            <person name="Ng V."/>
            <person name="Clum A."/>
            <person name="Steindorff A."/>
            <person name="Ohm R."/>
            <person name="Martin F."/>
            <person name="Silar P."/>
            <person name="Natvig D."/>
            <person name="Lalanne C."/>
            <person name="Gautier V."/>
            <person name="Ament-velasquez S.L."/>
            <person name="Kruys A."/>
            <person name="Hutchinson M.I."/>
            <person name="Powell A.J."/>
            <person name="Barry K."/>
            <person name="Miller A.N."/>
            <person name="Grigoriev I.V."/>
            <person name="Debuchy R."/>
            <person name="Gladieux P."/>
            <person name="Thoren M.H."/>
            <person name="Johannesson H."/>
        </authorList>
    </citation>
    <scope>NUCLEOTIDE SEQUENCE</scope>
    <source>
        <strain evidence="2">SMH3187-1</strain>
    </source>
</reference>
<dbReference type="InterPro" id="IPR035979">
    <property type="entry name" value="RBD_domain_sf"/>
</dbReference>
<feature type="region of interest" description="Disordered" evidence="1">
    <location>
        <begin position="1"/>
        <end position="34"/>
    </location>
</feature>
<feature type="region of interest" description="Disordered" evidence="1">
    <location>
        <begin position="75"/>
        <end position="116"/>
    </location>
</feature>
<organism evidence="2 3">
    <name type="scientific">Schizothecium vesticola</name>
    <dbReference type="NCBI Taxonomy" id="314040"/>
    <lineage>
        <taxon>Eukaryota</taxon>
        <taxon>Fungi</taxon>
        <taxon>Dikarya</taxon>
        <taxon>Ascomycota</taxon>
        <taxon>Pezizomycotina</taxon>
        <taxon>Sordariomycetes</taxon>
        <taxon>Sordariomycetidae</taxon>
        <taxon>Sordariales</taxon>
        <taxon>Schizotheciaceae</taxon>
        <taxon>Schizothecium</taxon>
    </lineage>
</organism>
<dbReference type="AlphaFoldDB" id="A0AA40BPU1"/>
<evidence type="ECO:0008006" key="4">
    <source>
        <dbReference type="Google" id="ProtNLM"/>
    </source>
</evidence>
<sequence length="255" mass="27188">MSAGTPNHLFPHRRASESDEGRGKTDAHPTGSHHEDEVILEDFLDILCQESRAIELLGRDLIVDILRTGRGLGVGNASSSHHATNSAAASGSHGSSSDTSTSANINASGSFSPSTVRAAVPTHHSTNAIRVTPAIPTHHSTNVTRVKLEHCTETALSAAYRGDPRLVENYSAAISPDQSTSLFIKNLPVGTTITKILAHIRATGKVFSLYLNPPTPPHHGCAAKICFFTREVAATFYHNTRSGFLIDGHCATVVW</sequence>